<sequence>MLRTRFGFVLSDNELCVSGDFFRSHNQYSRVGCSLNGCKGAEDDRDEDTEANAKGDTVDTKNLQKGISLKKRAKKAVTMKSRRAKGCRCNSRGDLCESVPAMMSGDMADLCGIQTKMAELWITRDETEKKIIKMPGMP</sequence>
<name>A0A8H4V5N0_9HYPO</name>
<dbReference type="Proteomes" id="UP000557566">
    <property type="component" value="Unassembled WGS sequence"/>
</dbReference>
<reference evidence="1 2" key="1">
    <citation type="journal article" date="2020" name="Genome Biol. Evol.">
        <title>A new high-quality draft genome assembly of the Chinese cordyceps Ophiocordyceps sinensis.</title>
        <authorList>
            <person name="Shu R."/>
            <person name="Zhang J."/>
            <person name="Meng Q."/>
            <person name="Zhang H."/>
            <person name="Zhou G."/>
            <person name="Li M."/>
            <person name="Wu P."/>
            <person name="Zhao Y."/>
            <person name="Chen C."/>
            <person name="Qin Q."/>
        </authorList>
    </citation>
    <scope>NUCLEOTIDE SEQUENCE [LARGE SCALE GENOMIC DNA]</scope>
    <source>
        <strain evidence="1 2">IOZ07</strain>
    </source>
</reference>
<dbReference type="AlphaFoldDB" id="A0A8H4V5N0"/>
<evidence type="ECO:0000313" key="1">
    <source>
        <dbReference type="EMBL" id="KAF4508641.1"/>
    </source>
</evidence>
<dbReference type="EMBL" id="JAAVMX010000005">
    <property type="protein sequence ID" value="KAF4508641.1"/>
    <property type="molecule type" value="Genomic_DNA"/>
</dbReference>
<keyword evidence="2" id="KW-1185">Reference proteome</keyword>
<organism evidence="1 2">
    <name type="scientific">Ophiocordyceps sinensis</name>
    <dbReference type="NCBI Taxonomy" id="72228"/>
    <lineage>
        <taxon>Eukaryota</taxon>
        <taxon>Fungi</taxon>
        <taxon>Dikarya</taxon>
        <taxon>Ascomycota</taxon>
        <taxon>Pezizomycotina</taxon>
        <taxon>Sordariomycetes</taxon>
        <taxon>Hypocreomycetidae</taxon>
        <taxon>Hypocreales</taxon>
        <taxon>Ophiocordycipitaceae</taxon>
        <taxon>Ophiocordyceps</taxon>
    </lineage>
</organism>
<protein>
    <submittedName>
        <fullName evidence="1">Uncharacterized protein</fullName>
    </submittedName>
</protein>
<proteinExistence type="predicted"/>
<accession>A0A8H4V5N0</accession>
<comment type="caution">
    <text evidence="1">The sequence shown here is derived from an EMBL/GenBank/DDBJ whole genome shotgun (WGS) entry which is preliminary data.</text>
</comment>
<evidence type="ECO:0000313" key="2">
    <source>
        <dbReference type="Proteomes" id="UP000557566"/>
    </source>
</evidence>
<gene>
    <name evidence="1" type="ORF">G6O67_004993</name>
</gene>